<dbReference type="AlphaFoldDB" id="A0A1L7WJ40"/>
<dbReference type="Pfam" id="PF13374">
    <property type="entry name" value="TPR_10"/>
    <property type="match status" value="1"/>
</dbReference>
<dbReference type="EMBL" id="FJOG01000003">
    <property type="protein sequence ID" value="CZR52799.1"/>
    <property type="molecule type" value="Genomic_DNA"/>
</dbReference>
<dbReference type="SUPFAM" id="SSF48452">
    <property type="entry name" value="TPR-like"/>
    <property type="match status" value="2"/>
</dbReference>
<evidence type="ECO:0008006" key="3">
    <source>
        <dbReference type="Google" id="ProtNLM"/>
    </source>
</evidence>
<proteinExistence type="predicted"/>
<dbReference type="Gene3D" id="3.40.50.300">
    <property type="entry name" value="P-loop containing nucleotide triphosphate hydrolases"/>
    <property type="match status" value="1"/>
</dbReference>
<dbReference type="STRING" id="576137.A0A1L7WJ40"/>
<dbReference type="SMART" id="SM00028">
    <property type="entry name" value="TPR"/>
    <property type="match status" value="5"/>
</dbReference>
<dbReference type="InterPro" id="IPR053137">
    <property type="entry name" value="NLR-like"/>
</dbReference>
<dbReference type="InterPro" id="IPR027417">
    <property type="entry name" value="P-loop_NTPase"/>
</dbReference>
<dbReference type="PANTHER" id="PTHR46082:SF6">
    <property type="entry name" value="AAA+ ATPASE DOMAIN-CONTAINING PROTEIN-RELATED"/>
    <property type="match status" value="1"/>
</dbReference>
<evidence type="ECO:0000313" key="1">
    <source>
        <dbReference type="EMBL" id="CZR52799.1"/>
    </source>
</evidence>
<gene>
    <name evidence="1" type="ORF">PAC_02676</name>
</gene>
<dbReference type="SUPFAM" id="SSF52540">
    <property type="entry name" value="P-loop containing nucleoside triphosphate hydrolases"/>
    <property type="match status" value="1"/>
</dbReference>
<evidence type="ECO:0000313" key="2">
    <source>
        <dbReference type="Proteomes" id="UP000184330"/>
    </source>
</evidence>
<dbReference type="Gene3D" id="1.25.40.10">
    <property type="entry name" value="Tetratricopeptide repeat domain"/>
    <property type="match status" value="2"/>
</dbReference>
<dbReference type="PANTHER" id="PTHR46082">
    <property type="entry name" value="ATP/GTP-BINDING PROTEIN-RELATED"/>
    <property type="match status" value="1"/>
</dbReference>
<dbReference type="Pfam" id="PF13424">
    <property type="entry name" value="TPR_12"/>
    <property type="match status" value="3"/>
</dbReference>
<accession>A0A1L7WJ40</accession>
<name>A0A1L7WJ40_9HELO</name>
<dbReference type="InterPro" id="IPR011990">
    <property type="entry name" value="TPR-like_helical_dom_sf"/>
</dbReference>
<dbReference type="OrthoDB" id="1658288at2759"/>
<organism evidence="1 2">
    <name type="scientific">Phialocephala subalpina</name>
    <dbReference type="NCBI Taxonomy" id="576137"/>
    <lineage>
        <taxon>Eukaryota</taxon>
        <taxon>Fungi</taxon>
        <taxon>Dikarya</taxon>
        <taxon>Ascomycota</taxon>
        <taxon>Pezizomycotina</taxon>
        <taxon>Leotiomycetes</taxon>
        <taxon>Helotiales</taxon>
        <taxon>Mollisiaceae</taxon>
        <taxon>Phialocephala</taxon>
        <taxon>Phialocephala fortinii species complex</taxon>
    </lineage>
</organism>
<reference evidence="1 2" key="1">
    <citation type="submission" date="2016-03" db="EMBL/GenBank/DDBJ databases">
        <authorList>
            <person name="Ploux O."/>
        </authorList>
    </citation>
    <scope>NUCLEOTIDE SEQUENCE [LARGE SCALE GENOMIC DNA]</scope>
    <source>
        <strain evidence="1 2">UAMH 11012</strain>
    </source>
</reference>
<keyword evidence="2" id="KW-1185">Reference proteome</keyword>
<protein>
    <recommendedName>
        <fullName evidence="3">NB-ARC domain-containing protein</fullName>
    </recommendedName>
</protein>
<dbReference type="InterPro" id="IPR019734">
    <property type="entry name" value="TPR_rpt"/>
</dbReference>
<dbReference type="Proteomes" id="UP000184330">
    <property type="component" value="Unassembled WGS sequence"/>
</dbReference>
<sequence>MSSTETEVVGALTETVAFSSTNYGLQVGFNKGHIVVNYHNQLQEIEKAEPCSTVPFEKDEDFIGRESILKEIKKRLSPGSGQHRRVALVGHGGVGKSQIAVEYATRLREKDSKTWAFWIHASTAADFTYSYRQIAEAAKIPRRDDPKVDILDLTSRWLESNGPWLIVLDNCDDAELFFKPLPAPGPDELYVQKRKTLSDYLPRAPNGIILITTRDHRAGSRLCGAKPSIDVDRMDPSEAKELCFRKLQDQEIDEETLDTLLTKLEYLPLAITQAIAFISENGSTVQHYLKLLESESKKLLSKDIEDRRRYPGVPHSVMNTWRVSFDMIKEREPRAADMLSQMCFFNRQEIQRRLLVGEDGGGMDFTTALGTLKSYRFITADKEDTSFEMHALVQLATRLWIEDENETEKYSALALKSVSGNFPAGDFEDRLLCEKLLLHAKAVLEYKQTKREDQLNNAELLHNTAWYAAEQGNFRDAEKWLEEAVNIRQEHLGVGESATLYSMNNLAMAYSDMGKPKDAVKLQERVVELINTKEGGENNPDSLEAMSQLANMYLALGMWSQAESLGKRVVENSEAAEEEEEDVLRRKISLAEIYKDTGKHKLAQGLAEAVVQRLQEMVSEDKERLEEDADTDDDAFPSPTLIAMLAAMQTLAMIYRDQGKLEKAAKIGKQVMDTRTKRLGDKHPSTLDITSDMALIYEDQGQFEEAQRLGAWIVGTSETLLGAEHPSTLSSIINLTSVLEKMGQLEKAESLGKTVVKASTSILGESHRTSLLSMGNLASIYRSRGKLEDAAELGRRVLKMRKDTLEKNHPDVLMGVTNLALTYHKKGSFVEMRETLLSVQEPQSITICGIHTTASVSPTLPPTLTMSGIHTAASISPVAPPRKIFTIDRAVEVVLLLALFLYYWRVEIGVVSMDS</sequence>